<dbReference type="OrthoDB" id="2508656at2759"/>
<protein>
    <submittedName>
        <fullName evidence="2">Uncharacterized protein</fullName>
    </submittedName>
</protein>
<evidence type="ECO:0000313" key="2">
    <source>
        <dbReference type="EMBL" id="MBW0524541.1"/>
    </source>
</evidence>
<dbReference type="Proteomes" id="UP000765509">
    <property type="component" value="Unassembled WGS sequence"/>
</dbReference>
<comment type="caution">
    <text evidence="2">The sequence shown here is derived from an EMBL/GenBank/DDBJ whole genome shotgun (WGS) entry which is preliminary data.</text>
</comment>
<dbReference type="AlphaFoldDB" id="A0A9Q3ETB7"/>
<organism evidence="2 3">
    <name type="scientific">Austropuccinia psidii MF-1</name>
    <dbReference type="NCBI Taxonomy" id="1389203"/>
    <lineage>
        <taxon>Eukaryota</taxon>
        <taxon>Fungi</taxon>
        <taxon>Dikarya</taxon>
        <taxon>Basidiomycota</taxon>
        <taxon>Pucciniomycotina</taxon>
        <taxon>Pucciniomycetes</taxon>
        <taxon>Pucciniales</taxon>
        <taxon>Sphaerophragmiaceae</taxon>
        <taxon>Austropuccinia</taxon>
    </lineage>
</organism>
<reference evidence="2" key="1">
    <citation type="submission" date="2021-03" db="EMBL/GenBank/DDBJ databases">
        <title>Draft genome sequence of rust myrtle Austropuccinia psidii MF-1, a brazilian biotype.</title>
        <authorList>
            <person name="Quecine M.C."/>
            <person name="Pachon D.M.R."/>
            <person name="Bonatelli M.L."/>
            <person name="Correr F.H."/>
            <person name="Franceschini L.M."/>
            <person name="Leite T.F."/>
            <person name="Margarido G.R.A."/>
            <person name="Almeida C.A."/>
            <person name="Ferrarezi J.A."/>
            <person name="Labate C.A."/>
        </authorList>
    </citation>
    <scope>NUCLEOTIDE SEQUENCE</scope>
    <source>
        <strain evidence="2">MF-1</strain>
    </source>
</reference>
<keyword evidence="3" id="KW-1185">Reference proteome</keyword>
<proteinExistence type="predicted"/>
<evidence type="ECO:0000313" key="3">
    <source>
        <dbReference type="Proteomes" id="UP000765509"/>
    </source>
</evidence>
<accession>A0A9Q3ETB7</accession>
<evidence type="ECO:0000256" key="1">
    <source>
        <dbReference type="SAM" id="MobiDB-lite"/>
    </source>
</evidence>
<gene>
    <name evidence="2" type="ORF">O181_064256</name>
</gene>
<feature type="compositionally biased region" description="Polar residues" evidence="1">
    <location>
        <begin position="88"/>
        <end position="102"/>
    </location>
</feature>
<name>A0A9Q3ETB7_9BASI</name>
<sequence>MFVGELGNIGREAKALQGRLDILNEKKRNLENYSEREGILKFEEMYETLHKVCNDIFRHMQGRVEAIFDLGTSSMRTERTLKAPESIEMTTQPPKTEVSQTRPVGREEPPAASSSSGTSSGKGEKLLTDLVGILHNFRPPREMQESPLERNEVRGKLALEMCIFQAMGSMYSSQLVSKDVLRSAIFSSPTSAKFNLQLIADHLQHLYSNGDLDIWSSHHTLIPEFDFIMTEWKTAHLHNLLKTLEDDEKAHLVYLLLVGLLHQRLQPTKFGYDAPKTNFIFDNVVKHHLFEPPLGVLATSGPSVAEGPHEELALDVIKNMIEFLRTYDLETHIPQFPQNFYQSSFLLNYCLMEFAQKYKTSAESHFFLSKLDKDSILKEQYELVGIGRKLQQYINKFLDKRYLLSFPEGQTSVVSMEVSKQSLEEFHEILKNLSDEYKERKFKLLQEPTAQQWITKNKVITYFNHISDTKLAVIFSAFQRNLWLSRRSHASKIAGFPVSFCSIFQ</sequence>
<dbReference type="EMBL" id="AVOT02031119">
    <property type="protein sequence ID" value="MBW0524541.1"/>
    <property type="molecule type" value="Genomic_DNA"/>
</dbReference>
<feature type="region of interest" description="Disordered" evidence="1">
    <location>
        <begin position="84"/>
        <end position="123"/>
    </location>
</feature>